<name>A0A1A8AN44_NOTFU</name>
<protein>
    <submittedName>
        <fullName evidence="2">Uncharacterized protein</fullName>
    </submittedName>
</protein>
<accession>A0A1A8AN44</accession>
<reference evidence="2" key="2">
    <citation type="submission" date="2016-06" db="EMBL/GenBank/DDBJ databases">
        <title>The genome of a short-lived fish provides insights into sex chromosome evolution and the genetic control of aging.</title>
        <authorList>
            <person name="Reichwald K."/>
            <person name="Felder M."/>
            <person name="Petzold A."/>
            <person name="Koch P."/>
            <person name="Groth M."/>
            <person name="Platzer M."/>
        </authorList>
    </citation>
    <scope>NUCLEOTIDE SEQUENCE</scope>
    <source>
        <tissue evidence="2">Brain</tissue>
    </source>
</reference>
<feature type="non-terminal residue" evidence="2">
    <location>
        <position position="1"/>
    </location>
</feature>
<feature type="non-terminal residue" evidence="2">
    <location>
        <position position="115"/>
    </location>
</feature>
<dbReference type="AlphaFoldDB" id="A0A1A8AN44"/>
<dbReference type="EMBL" id="HADY01017954">
    <property type="protein sequence ID" value="SBP56439.1"/>
    <property type="molecule type" value="Transcribed_RNA"/>
</dbReference>
<organism evidence="2">
    <name type="scientific">Nothobranchius furzeri</name>
    <name type="common">Turquoise killifish</name>
    <dbReference type="NCBI Taxonomy" id="105023"/>
    <lineage>
        <taxon>Eukaryota</taxon>
        <taxon>Metazoa</taxon>
        <taxon>Chordata</taxon>
        <taxon>Craniata</taxon>
        <taxon>Vertebrata</taxon>
        <taxon>Euteleostomi</taxon>
        <taxon>Actinopterygii</taxon>
        <taxon>Neopterygii</taxon>
        <taxon>Teleostei</taxon>
        <taxon>Neoteleostei</taxon>
        <taxon>Acanthomorphata</taxon>
        <taxon>Ovalentaria</taxon>
        <taxon>Atherinomorphae</taxon>
        <taxon>Cyprinodontiformes</taxon>
        <taxon>Nothobranchiidae</taxon>
        <taxon>Nothobranchius</taxon>
    </lineage>
</organism>
<sequence>SDIMSSAQVYLILPTIKGHPGMCSFVSQQNATDATSTEGACNWHADSRNVNQICCSYIECSFLHHKPSPKVFQRIWQYIQPASQPQMTCNHTSPGPPHPAGSLSRSSETSHSDSC</sequence>
<evidence type="ECO:0000256" key="1">
    <source>
        <dbReference type="SAM" id="MobiDB-lite"/>
    </source>
</evidence>
<dbReference type="EMBL" id="HAEJ01005998">
    <property type="protein sequence ID" value="SBS46455.1"/>
    <property type="molecule type" value="Transcribed_RNA"/>
</dbReference>
<proteinExistence type="predicted"/>
<evidence type="ECO:0000313" key="2">
    <source>
        <dbReference type="EMBL" id="SBP56439.1"/>
    </source>
</evidence>
<feature type="region of interest" description="Disordered" evidence="1">
    <location>
        <begin position="85"/>
        <end position="115"/>
    </location>
</feature>
<gene>
    <name evidence="2" type="primary">Nfu_g_1_025792</name>
</gene>
<reference evidence="2" key="1">
    <citation type="submission" date="2016-05" db="EMBL/GenBank/DDBJ databases">
        <authorList>
            <person name="Lavstsen T."/>
            <person name="Jespersen J.S."/>
        </authorList>
    </citation>
    <scope>NUCLEOTIDE SEQUENCE</scope>
    <source>
        <tissue evidence="2">Brain</tissue>
    </source>
</reference>